<comment type="caution">
    <text evidence="1">The sequence shown here is derived from an EMBL/GenBank/DDBJ whole genome shotgun (WGS) entry which is preliminary data.</text>
</comment>
<organism evidence="1 2">
    <name type="scientific">Dallia pectoralis</name>
    <name type="common">Alaska blackfish</name>
    <dbReference type="NCBI Taxonomy" id="75939"/>
    <lineage>
        <taxon>Eukaryota</taxon>
        <taxon>Metazoa</taxon>
        <taxon>Chordata</taxon>
        <taxon>Craniata</taxon>
        <taxon>Vertebrata</taxon>
        <taxon>Euteleostomi</taxon>
        <taxon>Actinopterygii</taxon>
        <taxon>Neopterygii</taxon>
        <taxon>Teleostei</taxon>
        <taxon>Protacanthopterygii</taxon>
        <taxon>Esociformes</taxon>
        <taxon>Umbridae</taxon>
        <taxon>Dallia</taxon>
    </lineage>
</organism>
<sequence>MLLLPLSSPYTSLSLHRYPDMFLYFSFLSASSSPPDKSRFLFPTVALGAGGRWATFASTRLLITALYQHDAGNGMWVHLFTHRLRGCAQLASSMAADTYL</sequence>
<name>A0ACC2H8T0_DALPE</name>
<proteinExistence type="predicted"/>
<protein>
    <submittedName>
        <fullName evidence="1">Uncharacterized protein</fullName>
    </submittedName>
</protein>
<reference evidence="1" key="1">
    <citation type="submission" date="2021-05" db="EMBL/GenBank/DDBJ databases">
        <authorList>
            <person name="Pan Q."/>
            <person name="Jouanno E."/>
            <person name="Zahm M."/>
            <person name="Klopp C."/>
            <person name="Cabau C."/>
            <person name="Louis A."/>
            <person name="Berthelot C."/>
            <person name="Parey E."/>
            <person name="Roest Crollius H."/>
            <person name="Montfort J."/>
            <person name="Robinson-Rechavi M."/>
            <person name="Bouchez O."/>
            <person name="Lampietro C."/>
            <person name="Lopez Roques C."/>
            <person name="Donnadieu C."/>
            <person name="Postlethwait J."/>
            <person name="Bobe J."/>
            <person name="Dillon D."/>
            <person name="Chandos A."/>
            <person name="von Hippel F."/>
            <person name="Guiguen Y."/>
        </authorList>
    </citation>
    <scope>NUCLEOTIDE SEQUENCE</scope>
    <source>
        <strain evidence="1">YG-Jan2019</strain>
    </source>
</reference>
<evidence type="ECO:0000313" key="1">
    <source>
        <dbReference type="EMBL" id="KAJ8012156.1"/>
    </source>
</evidence>
<accession>A0ACC2H8T0</accession>
<evidence type="ECO:0000313" key="2">
    <source>
        <dbReference type="Proteomes" id="UP001157502"/>
    </source>
</evidence>
<dbReference type="EMBL" id="CM055732">
    <property type="protein sequence ID" value="KAJ8012156.1"/>
    <property type="molecule type" value="Genomic_DNA"/>
</dbReference>
<keyword evidence="2" id="KW-1185">Reference proteome</keyword>
<gene>
    <name evidence="1" type="ORF">DPEC_G00065760</name>
</gene>
<dbReference type="Proteomes" id="UP001157502">
    <property type="component" value="Chromosome 5"/>
</dbReference>